<name>A0ABM8ZZA1_9VIBR</name>
<evidence type="ECO:0000259" key="2">
    <source>
        <dbReference type="SMART" id="SM00062"/>
    </source>
</evidence>
<reference evidence="3" key="1">
    <citation type="submission" date="2021-11" db="EMBL/GenBank/DDBJ databases">
        <authorList>
            <person name="Rodrigo-Torres L."/>
            <person name="Arahal R. D."/>
            <person name="Lucena T."/>
        </authorList>
    </citation>
    <scope>NUCLEOTIDE SEQUENCE</scope>
    <source>
        <strain evidence="3">CECT 7928</strain>
    </source>
</reference>
<feature type="domain" description="Solute-binding protein family 3/N-terminal" evidence="2">
    <location>
        <begin position="24"/>
        <end position="240"/>
    </location>
</feature>
<dbReference type="PANTHER" id="PTHR38834">
    <property type="entry name" value="PERIPLASMIC SUBSTRATE BINDING PROTEIN FAMILY 3"/>
    <property type="match status" value="1"/>
</dbReference>
<keyword evidence="1" id="KW-0732">Signal</keyword>
<feature type="chain" id="PRO_5045313397" description="Solute-binding protein family 3/N-terminal domain-containing protein" evidence="1">
    <location>
        <begin position="23"/>
        <end position="240"/>
    </location>
</feature>
<evidence type="ECO:0000313" key="4">
    <source>
        <dbReference type="Proteomes" id="UP000838748"/>
    </source>
</evidence>
<evidence type="ECO:0000313" key="3">
    <source>
        <dbReference type="EMBL" id="CAH0536320.1"/>
    </source>
</evidence>
<dbReference type="Proteomes" id="UP000838748">
    <property type="component" value="Unassembled WGS sequence"/>
</dbReference>
<dbReference type="EMBL" id="CAKLDM010000001">
    <property type="protein sequence ID" value="CAH0536320.1"/>
    <property type="molecule type" value="Genomic_DNA"/>
</dbReference>
<sequence length="240" mass="27452">MNKWIVKFMLTVALLFSTAVQAETFTLLTEALPPYAYKSNGQLKGVAVDIVSQLFRNAGFDYKVRIVPWKRAYTIAYEQSNTCVFPVQRNQEREAEFHWVSPLLITQTAFYTNANSKVEIRTLNDVANLNIGSYLGSATAQYLESQGFKVEETTRDEQNILKLKSKRIDVWATDVLVANYLLKQEKLSKEIKNRLAYFSTLRGLACNKTASSSDIDRLSDELRKMYLDGSVERIIKKYSD</sequence>
<organism evidence="3 4">
    <name type="scientific">Vibrio marisflavi CECT 7928</name>
    <dbReference type="NCBI Taxonomy" id="634439"/>
    <lineage>
        <taxon>Bacteria</taxon>
        <taxon>Pseudomonadati</taxon>
        <taxon>Pseudomonadota</taxon>
        <taxon>Gammaproteobacteria</taxon>
        <taxon>Vibrionales</taxon>
        <taxon>Vibrionaceae</taxon>
        <taxon>Vibrio</taxon>
    </lineage>
</organism>
<accession>A0ABM8ZZA1</accession>
<dbReference type="PANTHER" id="PTHR38834:SF3">
    <property type="entry name" value="SOLUTE-BINDING PROTEIN FAMILY 3_N-TERMINAL DOMAIN-CONTAINING PROTEIN"/>
    <property type="match status" value="1"/>
</dbReference>
<keyword evidence="4" id="KW-1185">Reference proteome</keyword>
<dbReference type="SMART" id="SM00062">
    <property type="entry name" value="PBPb"/>
    <property type="match status" value="1"/>
</dbReference>
<dbReference type="SUPFAM" id="SSF53850">
    <property type="entry name" value="Periplasmic binding protein-like II"/>
    <property type="match status" value="1"/>
</dbReference>
<dbReference type="InterPro" id="IPR001638">
    <property type="entry name" value="Solute-binding_3/MltF_N"/>
</dbReference>
<evidence type="ECO:0000256" key="1">
    <source>
        <dbReference type="SAM" id="SignalP"/>
    </source>
</evidence>
<dbReference type="Pfam" id="PF00497">
    <property type="entry name" value="SBP_bac_3"/>
    <property type="match status" value="1"/>
</dbReference>
<comment type="caution">
    <text evidence="3">The sequence shown here is derived from an EMBL/GenBank/DDBJ whole genome shotgun (WGS) entry which is preliminary data.</text>
</comment>
<gene>
    <name evidence="3" type="ORF">VMF7928_00332</name>
</gene>
<dbReference type="Gene3D" id="3.40.190.10">
    <property type="entry name" value="Periplasmic binding protein-like II"/>
    <property type="match status" value="2"/>
</dbReference>
<dbReference type="RefSeq" id="WP_237359754.1">
    <property type="nucleotide sequence ID" value="NZ_CAKLDM010000001.1"/>
</dbReference>
<protein>
    <recommendedName>
        <fullName evidence="2">Solute-binding protein family 3/N-terminal domain-containing protein</fullName>
    </recommendedName>
</protein>
<feature type="signal peptide" evidence="1">
    <location>
        <begin position="1"/>
        <end position="22"/>
    </location>
</feature>
<proteinExistence type="predicted"/>